<organism evidence="10 11">
    <name type="scientific">Syntrophus aciditrophicus (strain SB)</name>
    <dbReference type="NCBI Taxonomy" id="56780"/>
    <lineage>
        <taxon>Bacteria</taxon>
        <taxon>Pseudomonadati</taxon>
        <taxon>Thermodesulfobacteriota</taxon>
        <taxon>Syntrophia</taxon>
        <taxon>Syntrophales</taxon>
        <taxon>Syntrophaceae</taxon>
        <taxon>Syntrophus</taxon>
    </lineage>
</organism>
<dbReference type="STRING" id="56780.SYN_00746"/>
<dbReference type="GO" id="GO:0044874">
    <property type="term" value="P:lipoprotein localization to outer membrane"/>
    <property type="evidence" value="ECO:0007669"/>
    <property type="project" value="TreeGrafter"/>
</dbReference>
<keyword evidence="6 7" id="KW-0472">Membrane</keyword>
<keyword evidence="3" id="KW-1003">Cell membrane</keyword>
<comment type="subcellular location">
    <subcellularLocation>
        <location evidence="1">Cell membrane</location>
        <topology evidence="1">Multi-pass membrane protein</topology>
    </subcellularLocation>
</comment>
<feature type="transmembrane region" description="Helical" evidence="7">
    <location>
        <begin position="472"/>
        <end position="494"/>
    </location>
</feature>
<dbReference type="eggNOG" id="COG4591">
    <property type="taxonomic scope" value="Bacteria"/>
</dbReference>
<comment type="similarity">
    <text evidence="2">Belongs to the ABC-4 integral membrane protein family. LolC/E subfamily.</text>
</comment>
<evidence type="ECO:0000256" key="3">
    <source>
        <dbReference type="ARBA" id="ARBA00022475"/>
    </source>
</evidence>
<accession>Q2LVD6</accession>
<dbReference type="KEGG" id="sat:SYN_00746"/>
<protein>
    <submittedName>
        <fullName evidence="10">ABC transporter permease protein</fullName>
    </submittedName>
</protein>
<evidence type="ECO:0000256" key="7">
    <source>
        <dbReference type="SAM" id="Phobius"/>
    </source>
</evidence>
<name>Q2LVD6_SYNAS</name>
<proteinExistence type="inferred from homology"/>
<dbReference type="OrthoDB" id="9780560at2"/>
<feature type="domain" description="MacB-like periplasmic core" evidence="9">
    <location>
        <begin position="477"/>
        <end position="656"/>
    </location>
</feature>
<dbReference type="PANTHER" id="PTHR30489:SF0">
    <property type="entry name" value="LIPOPROTEIN-RELEASING SYSTEM TRANSMEMBRANE PROTEIN LOLE"/>
    <property type="match status" value="1"/>
</dbReference>
<dbReference type="Pfam" id="PF02687">
    <property type="entry name" value="FtsX"/>
    <property type="match status" value="2"/>
</dbReference>
<feature type="transmembrane region" description="Helical" evidence="7">
    <location>
        <begin position="290"/>
        <end position="315"/>
    </location>
</feature>
<evidence type="ECO:0000259" key="8">
    <source>
        <dbReference type="Pfam" id="PF02687"/>
    </source>
</evidence>
<dbReference type="InParanoid" id="Q2LVD6"/>
<gene>
    <name evidence="10" type="ORF">SYN_00746</name>
</gene>
<evidence type="ECO:0000259" key="9">
    <source>
        <dbReference type="Pfam" id="PF12704"/>
    </source>
</evidence>
<dbReference type="eggNOG" id="COG0577">
    <property type="taxonomic scope" value="Bacteria"/>
</dbReference>
<keyword evidence="11" id="KW-1185">Reference proteome</keyword>
<reference evidence="10 11" key="1">
    <citation type="journal article" date="2007" name="Proc. Natl. Acad. Sci. U.S.A.">
        <title>The genome of Syntrophus aciditrophicus: life at the thermodynamic limit of microbial growth.</title>
        <authorList>
            <person name="McInerney M.J."/>
            <person name="Rohlin L."/>
            <person name="Mouttaki H."/>
            <person name="Kim U."/>
            <person name="Krupp R.S."/>
            <person name="Rios-Hernandez L."/>
            <person name="Sieber J."/>
            <person name="Struchtemeyer C.G."/>
            <person name="Bhattacharyya A."/>
            <person name="Campbell J.W."/>
            <person name="Gunsalus R.P."/>
        </authorList>
    </citation>
    <scope>NUCLEOTIDE SEQUENCE [LARGE SCALE GENOMIC DNA]</scope>
    <source>
        <strain evidence="10 11">SB</strain>
    </source>
</reference>
<evidence type="ECO:0000313" key="11">
    <source>
        <dbReference type="Proteomes" id="UP000001933"/>
    </source>
</evidence>
<feature type="domain" description="ABC3 transporter permease C-terminal" evidence="8">
    <location>
        <begin position="704"/>
        <end position="821"/>
    </location>
</feature>
<feature type="transmembrane region" description="Helical" evidence="7">
    <location>
        <begin position="755"/>
        <end position="776"/>
    </location>
</feature>
<feature type="transmembrane region" description="Helical" evidence="7">
    <location>
        <begin position="248"/>
        <end position="270"/>
    </location>
</feature>
<keyword evidence="4 7" id="KW-0812">Transmembrane</keyword>
<evidence type="ECO:0000256" key="4">
    <source>
        <dbReference type="ARBA" id="ARBA00022692"/>
    </source>
</evidence>
<dbReference type="AlphaFoldDB" id="Q2LVD6"/>
<dbReference type="Pfam" id="PF12704">
    <property type="entry name" value="MacB_PCD"/>
    <property type="match status" value="1"/>
</dbReference>
<evidence type="ECO:0000256" key="6">
    <source>
        <dbReference type="ARBA" id="ARBA00023136"/>
    </source>
</evidence>
<dbReference type="EMBL" id="CP000252">
    <property type="protein sequence ID" value="ABC78046.1"/>
    <property type="molecule type" value="Genomic_DNA"/>
</dbReference>
<dbReference type="PANTHER" id="PTHR30489">
    <property type="entry name" value="LIPOPROTEIN-RELEASING SYSTEM TRANSMEMBRANE PROTEIN LOLE"/>
    <property type="match status" value="1"/>
</dbReference>
<feature type="domain" description="ABC3 transporter permease C-terminal" evidence="8">
    <location>
        <begin position="249"/>
        <end position="373"/>
    </location>
</feature>
<dbReference type="RefSeq" id="WP_011418066.1">
    <property type="nucleotide sequence ID" value="NC_007759.1"/>
</dbReference>
<evidence type="ECO:0000313" key="10">
    <source>
        <dbReference type="EMBL" id="ABC78046.1"/>
    </source>
</evidence>
<evidence type="ECO:0000256" key="1">
    <source>
        <dbReference type="ARBA" id="ARBA00004651"/>
    </source>
</evidence>
<feature type="transmembrane region" description="Helical" evidence="7">
    <location>
        <begin position="343"/>
        <end position="368"/>
    </location>
</feature>
<feature type="transmembrane region" description="Helical" evidence="7">
    <location>
        <begin position="796"/>
        <end position="817"/>
    </location>
</feature>
<dbReference type="InterPro" id="IPR025857">
    <property type="entry name" value="MacB_PCD"/>
</dbReference>
<evidence type="ECO:0000256" key="2">
    <source>
        <dbReference type="ARBA" id="ARBA00005236"/>
    </source>
</evidence>
<dbReference type="GO" id="GO:0098797">
    <property type="term" value="C:plasma membrane protein complex"/>
    <property type="evidence" value="ECO:0007669"/>
    <property type="project" value="TreeGrafter"/>
</dbReference>
<dbReference type="Proteomes" id="UP000001933">
    <property type="component" value="Chromosome"/>
</dbReference>
<dbReference type="InterPro" id="IPR051447">
    <property type="entry name" value="Lipoprotein-release_system"/>
</dbReference>
<dbReference type="HOGENOM" id="CLU_012341_0_0_7"/>
<keyword evidence="5 7" id="KW-1133">Transmembrane helix</keyword>
<sequence>MRTVTRSFLRYLVRRRSLSLLQLMGIAFGVAASLGMAFSAMSALASFTHAIEYLQGKSTHSLERNAGPMDEAILQGLISDPSVESFSPVIDRRLRVADGSQIRILGIDPFLDTAIRPELARTSFSDDRRKGSEESLSFVLEEKAVLMEAGMAQHLNLAAGSKIWSSHGELEVIGTFPNPSGEPLLLMDIAHAQKLFNMPGLIDRVDLVLAEEQEFRNRWKTGFQIKSNRQRQETFTAMLGAFRLNLEALSLMALFVAVFLIYNTTMFAVVSRRRDAGILRSLGASRGEIILAFMTEILIFGVIGGAVGSVMGYILSRLLTEVIGGTISNLYFFLRPVPLAWSFWMPAAGVLIGCGASVLGSIFPLIELARLDPVKALYGRSVSRRGDLAAKKVAASGMLILLLSAAVFLLPSNSIYTAYGALFGVLFGLSLLTGYIVIVCSPFLTGFLTGLGGIPGKIAAGNIRRNLGRTAVAVAAFMVALSMSVGLSLMIGSFRESLLWWMDRQFQGDLYISNASEKEVPERFYLELKAMPGIAVDAYRKTQMTYRNRPMFVSSVNAPVLQRYARFAWLSGDDEHWEAVKKGDVIISESFARSFGVGAGDIITLEGMQGPARLRVEAVFYDYSTEHGLVMMDRGTYLRLFADRTINSVAVFLDPGNPRRPHILDQIRQKARQHGLPVSNREQFYGNILAIFDSTFAITRSMRFLAIIIAFFGIAGALMTLFLERKSEYGILRALGLSTGQVALMTLLEAIGMGIMSFLLSAGSGTLFAFILIRVINLRSFNWTIFFHPHLSPYLLTALTALLASFGAALYPIWVVLRTYPQMQIRDD</sequence>
<evidence type="ECO:0000256" key="5">
    <source>
        <dbReference type="ARBA" id="ARBA00022989"/>
    </source>
</evidence>
<feature type="transmembrane region" description="Helical" evidence="7">
    <location>
        <begin position="704"/>
        <end position="723"/>
    </location>
</feature>
<dbReference type="InterPro" id="IPR003838">
    <property type="entry name" value="ABC3_permease_C"/>
</dbReference>
<feature type="transmembrane region" description="Helical" evidence="7">
    <location>
        <begin position="389"/>
        <end position="410"/>
    </location>
</feature>